<keyword evidence="4" id="KW-1133">Transmembrane helix</keyword>
<dbReference type="GO" id="GO:0016020">
    <property type="term" value="C:membrane"/>
    <property type="evidence" value="ECO:0007669"/>
    <property type="project" value="UniProtKB-SubCell"/>
</dbReference>
<keyword evidence="5" id="KW-0472">Membrane</keyword>
<evidence type="ECO:0000313" key="9">
    <source>
        <dbReference type="Proteomes" id="UP000282184"/>
    </source>
</evidence>
<dbReference type="OrthoDB" id="9804152at2"/>
<accession>A0A3S0H915</accession>
<comment type="subcellular location">
    <subcellularLocation>
        <location evidence="1">Membrane</location>
        <topology evidence="1">Single-pass membrane protein</topology>
    </subcellularLocation>
</comment>
<dbReference type="SUPFAM" id="SSF140478">
    <property type="entry name" value="LemA-like"/>
    <property type="match status" value="1"/>
</dbReference>
<dbReference type="RefSeq" id="WP_126691578.1">
    <property type="nucleotide sequence ID" value="NZ_RXOF01000001.1"/>
</dbReference>
<dbReference type="EMBL" id="RXOF01000001">
    <property type="protein sequence ID" value="RTQ53652.1"/>
    <property type="molecule type" value="Genomic_DNA"/>
</dbReference>
<evidence type="ECO:0000256" key="7">
    <source>
        <dbReference type="SAM" id="SignalP"/>
    </source>
</evidence>
<keyword evidence="9" id="KW-1185">Reference proteome</keyword>
<feature type="signal peptide" evidence="7">
    <location>
        <begin position="1"/>
        <end position="21"/>
    </location>
</feature>
<dbReference type="InterPro" id="IPR007156">
    <property type="entry name" value="MamQ_LemA"/>
</dbReference>
<evidence type="ECO:0000256" key="3">
    <source>
        <dbReference type="ARBA" id="ARBA00022692"/>
    </source>
</evidence>
<dbReference type="Proteomes" id="UP000282184">
    <property type="component" value="Unassembled WGS sequence"/>
</dbReference>
<sequence length="192" mass="21774">MKRLLLYFFGLVVLISQSSCGYNTMVELDQNVKSQWSKVQSSYQRRTDLFNNVVNTIKGSAKFEQGTLKEVVQARAAATSVQLSPDQLTPENLKKFQDAQSQISQGIGRLLAVQENYPELKTTSAFQDFQAQIEGTENRINVERNKFNDATNAYNTYIRSFPNNLFAGMFGFQQKPYFEADPASQKAPQVQF</sequence>
<feature type="chain" id="PRO_5018725247" evidence="7">
    <location>
        <begin position="22"/>
        <end position="192"/>
    </location>
</feature>
<evidence type="ECO:0000256" key="1">
    <source>
        <dbReference type="ARBA" id="ARBA00004167"/>
    </source>
</evidence>
<dbReference type="InterPro" id="IPR023353">
    <property type="entry name" value="LemA-like_dom_sf"/>
</dbReference>
<dbReference type="PANTHER" id="PTHR34478:SF2">
    <property type="entry name" value="MEMBRANE PROTEIN"/>
    <property type="match status" value="1"/>
</dbReference>
<reference evidence="8 9" key="1">
    <citation type="submission" date="2018-12" db="EMBL/GenBank/DDBJ databases">
        <title>Hymenobacter gummosus sp. nov., isolated from a spring.</title>
        <authorList>
            <person name="Nie L."/>
        </authorList>
    </citation>
    <scope>NUCLEOTIDE SEQUENCE [LARGE SCALE GENOMIC DNA]</scope>
    <source>
        <strain evidence="8 9">KCTC 52166</strain>
    </source>
</reference>
<evidence type="ECO:0000256" key="4">
    <source>
        <dbReference type="ARBA" id="ARBA00022989"/>
    </source>
</evidence>
<dbReference type="PANTHER" id="PTHR34478">
    <property type="entry name" value="PROTEIN LEMA"/>
    <property type="match status" value="1"/>
</dbReference>
<protein>
    <submittedName>
        <fullName evidence="8">LemA family protein</fullName>
    </submittedName>
</protein>
<keyword evidence="7" id="KW-0732">Signal</keyword>
<feature type="coiled-coil region" evidence="6">
    <location>
        <begin position="126"/>
        <end position="153"/>
    </location>
</feature>
<gene>
    <name evidence="8" type="ORF">EJV47_02640</name>
</gene>
<name>A0A3S0H915_9BACT</name>
<dbReference type="Pfam" id="PF04011">
    <property type="entry name" value="LemA"/>
    <property type="match status" value="1"/>
</dbReference>
<evidence type="ECO:0000313" key="8">
    <source>
        <dbReference type="EMBL" id="RTQ53652.1"/>
    </source>
</evidence>
<dbReference type="AlphaFoldDB" id="A0A3S0H915"/>
<dbReference type="Gene3D" id="1.20.1440.20">
    <property type="entry name" value="LemA-like domain"/>
    <property type="match status" value="1"/>
</dbReference>
<evidence type="ECO:0000256" key="5">
    <source>
        <dbReference type="ARBA" id="ARBA00023136"/>
    </source>
</evidence>
<keyword evidence="6" id="KW-0175">Coiled coil</keyword>
<comment type="similarity">
    <text evidence="2">Belongs to the LemA family.</text>
</comment>
<proteinExistence type="inferred from homology"/>
<evidence type="ECO:0000256" key="2">
    <source>
        <dbReference type="ARBA" id="ARBA00008854"/>
    </source>
</evidence>
<evidence type="ECO:0000256" key="6">
    <source>
        <dbReference type="SAM" id="Coils"/>
    </source>
</evidence>
<comment type="caution">
    <text evidence="8">The sequence shown here is derived from an EMBL/GenBank/DDBJ whole genome shotgun (WGS) entry which is preliminary data.</text>
</comment>
<keyword evidence="3" id="KW-0812">Transmembrane</keyword>
<organism evidence="8 9">
    <name type="scientific">Hymenobacter gummosus</name>
    <dbReference type="NCBI Taxonomy" id="1776032"/>
    <lineage>
        <taxon>Bacteria</taxon>
        <taxon>Pseudomonadati</taxon>
        <taxon>Bacteroidota</taxon>
        <taxon>Cytophagia</taxon>
        <taxon>Cytophagales</taxon>
        <taxon>Hymenobacteraceae</taxon>
        <taxon>Hymenobacter</taxon>
    </lineage>
</organism>